<dbReference type="STRING" id="87626.PTD2_14617"/>
<gene>
    <name evidence="1" type="ORF">PTD2_14617</name>
</gene>
<dbReference type="RefSeq" id="WP_009838543.1">
    <property type="nucleotide sequence ID" value="NZ_AAOH01000006.1"/>
</dbReference>
<proteinExistence type="predicted"/>
<dbReference type="EMBL" id="AAOH01000006">
    <property type="protein sequence ID" value="EAR27281.1"/>
    <property type="molecule type" value="Genomic_DNA"/>
</dbReference>
<dbReference type="AlphaFoldDB" id="A4CCI8"/>
<keyword evidence="2" id="KW-1185">Reference proteome</keyword>
<organism evidence="1 2">
    <name type="scientific">Pseudoalteromonas tunicata D2</name>
    <dbReference type="NCBI Taxonomy" id="87626"/>
    <lineage>
        <taxon>Bacteria</taxon>
        <taxon>Pseudomonadati</taxon>
        <taxon>Pseudomonadota</taxon>
        <taxon>Gammaproteobacteria</taxon>
        <taxon>Alteromonadales</taxon>
        <taxon>Pseudoalteromonadaceae</taxon>
        <taxon>Pseudoalteromonas</taxon>
    </lineage>
</organism>
<name>A4CCI8_9GAMM</name>
<dbReference type="eggNOG" id="ENOG5032RT1">
    <property type="taxonomic scope" value="Bacteria"/>
</dbReference>
<comment type="caution">
    <text evidence="1">The sequence shown here is derived from an EMBL/GenBank/DDBJ whole genome shotgun (WGS) entry which is preliminary data.</text>
</comment>
<protein>
    <recommendedName>
        <fullName evidence="3">Lipoprotein</fullName>
    </recommendedName>
</protein>
<evidence type="ECO:0008006" key="3">
    <source>
        <dbReference type="Google" id="ProtNLM"/>
    </source>
</evidence>
<dbReference type="PROSITE" id="PS51257">
    <property type="entry name" value="PROKAR_LIPOPROTEIN"/>
    <property type="match status" value="1"/>
</dbReference>
<dbReference type="OrthoDB" id="5767052at2"/>
<dbReference type="InterPro" id="IPR016875">
    <property type="entry name" value="UCP028200"/>
</dbReference>
<reference evidence="1 2" key="1">
    <citation type="submission" date="2006-02" db="EMBL/GenBank/DDBJ databases">
        <authorList>
            <person name="Moran M.A."/>
            <person name="Kjelleberg S."/>
            <person name="Egan S."/>
            <person name="Saunders N."/>
            <person name="Thomas T."/>
            <person name="Ferriera S."/>
            <person name="Johnson J."/>
            <person name="Kravitz S."/>
            <person name="Halpern A."/>
            <person name="Remington K."/>
            <person name="Beeson K."/>
            <person name="Tran B."/>
            <person name="Rogers Y.-H."/>
            <person name="Friedman R."/>
            <person name="Venter J.C."/>
        </authorList>
    </citation>
    <scope>NUCLEOTIDE SEQUENCE [LARGE SCALE GENOMIC DNA]</scope>
    <source>
        <strain evidence="1 2">D2</strain>
    </source>
</reference>
<evidence type="ECO:0000313" key="2">
    <source>
        <dbReference type="Proteomes" id="UP000006201"/>
    </source>
</evidence>
<dbReference type="Proteomes" id="UP000006201">
    <property type="component" value="Unassembled WGS sequence"/>
</dbReference>
<evidence type="ECO:0000313" key="1">
    <source>
        <dbReference type="EMBL" id="EAR27281.1"/>
    </source>
</evidence>
<accession>A4CCI8</accession>
<sequence length="283" mass="33639">MTYRKFLIIWLCLLSLGGCSTTFVYNNLPWLSHYWLNDYVDLNKQQTQQFKNEIEKLRTWHRTEELPKYQQQLALIKQTVLTTSEPSQFLMWRQQTEAFWQTLVEQAKDPLVELALTLSFEQKQQFIENLTNKINQQVKVLDKKSDADLIEERVERVTDNFNDWLGKLTSEQKSLIKQNVLATQLKQNLWLDYKQQRLAALTKLFLQPTINETQFRLRLTDIIINPDQFKSEQLLALSARDKQQNAALQHTLISTLTKKQQQHLMKEFDKWYKDIESIANEQG</sequence>
<dbReference type="PIRSF" id="PIRSF028200">
    <property type="entry name" value="UCP028200"/>
    <property type="match status" value="1"/>
</dbReference>
<dbReference type="Pfam" id="PF19795">
    <property type="entry name" value="DUF6279"/>
    <property type="match status" value="1"/>
</dbReference>
<dbReference type="HOGENOM" id="CLU_061560_0_0_6"/>